<dbReference type="AlphaFoldDB" id="A0A118K6Q1"/>
<dbReference type="PANTHER" id="PTHR47459">
    <property type="entry name" value="KINESIN LIGHT CHAIN-RELATED"/>
    <property type="match status" value="1"/>
</dbReference>
<evidence type="ECO:0000313" key="2">
    <source>
        <dbReference type="Proteomes" id="UP000243975"/>
    </source>
</evidence>
<proteinExistence type="predicted"/>
<organism evidence="1 2">
    <name type="scientific">Cynara cardunculus var. scolymus</name>
    <name type="common">Globe artichoke</name>
    <name type="synonym">Cynara scolymus</name>
    <dbReference type="NCBI Taxonomy" id="59895"/>
    <lineage>
        <taxon>Eukaryota</taxon>
        <taxon>Viridiplantae</taxon>
        <taxon>Streptophyta</taxon>
        <taxon>Embryophyta</taxon>
        <taxon>Tracheophyta</taxon>
        <taxon>Spermatophyta</taxon>
        <taxon>Magnoliopsida</taxon>
        <taxon>eudicotyledons</taxon>
        <taxon>Gunneridae</taxon>
        <taxon>Pentapetalae</taxon>
        <taxon>asterids</taxon>
        <taxon>campanulids</taxon>
        <taxon>Asterales</taxon>
        <taxon>Asteraceae</taxon>
        <taxon>Carduoideae</taxon>
        <taxon>Cardueae</taxon>
        <taxon>Carduinae</taxon>
        <taxon>Cynara</taxon>
    </lineage>
</organism>
<dbReference type="InterPro" id="IPR011990">
    <property type="entry name" value="TPR-like_helical_dom_sf"/>
</dbReference>
<dbReference type="PANTHER" id="PTHR47459:SF1">
    <property type="entry name" value="KINESIN LIGHT CHAIN-RELATED"/>
    <property type="match status" value="1"/>
</dbReference>
<feature type="non-terminal residue" evidence="1">
    <location>
        <position position="1"/>
    </location>
</feature>
<protein>
    <recommendedName>
        <fullName evidence="3">Tetratricopeptide-like helical</fullName>
    </recommendedName>
</protein>
<accession>A0A118K6Q1</accession>
<gene>
    <name evidence="1" type="ORF">Ccrd_010568</name>
</gene>
<comment type="caution">
    <text evidence="1">The sequence shown here is derived from an EMBL/GenBank/DDBJ whole genome shotgun (WGS) entry which is preliminary data.</text>
</comment>
<name>A0A118K6Q1_CYNCS</name>
<sequence>MIKAFESMDASFDHHELGLASLKIGLKLDEEGEYPEKVFYYANKSLKILDEIDNDSSLPLAMNLQLLDSACYNINRFNESLGKVQESVPYLEDATERLKENFGSKHFGVGYVSNNLGPTYLV</sequence>
<reference evidence="1 2" key="1">
    <citation type="journal article" date="2016" name="Sci. Rep.">
        <title>The genome sequence of the outbreeding globe artichoke constructed de novo incorporating a phase-aware low-pass sequencing strategy of F1 progeny.</title>
        <authorList>
            <person name="Scaglione D."/>
            <person name="Reyes-Chin-Wo S."/>
            <person name="Acquadro A."/>
            <person name="Froenicke L."/>
            <person name="Portis E."/>
            <person name="Beitel C."/>
            <person name="Tirone M."/>
            <person name="Mauro R."/>
            <person name="Lo Monaco A."/>
            <person name="Mauromicale G."/>
            <person name="Faccioli P."/>
            <person name="Cattivelli L."/>
            <person name="Rieseberg L."/>
            <person name="Michelmore R."/>
            <person name="Lanteri S."/>
        </authorList>
    </citation>
    <scope>NUCLEOTIDE SEQUENCE [LARGE SCALE GENOMIC DNA]</scope>
    <source>
        <strain evidence="1">2C</strain>
    </source>
</reference>
<dbReference type="Gene3D" id="1.25.40.10">
    <property type="entry name" value="Tetratricopeptide repeat domain"/>
    <property type="match status" value="1"/>
</dbReference>
<dbReference type="Proteomes" id="UP000243975">
    <property type="component" value="Unassembled WGS sequence"/>
</dbReference>
<dbReference type="Gramene" id="KVI11025">
    <property type="protein sequence ID" value="KVI11025"/>
    <property type="gene ID" value="Ccrd_010568"/>
</dbReference>
<evidence type="ECO:0000313" key="1">
    <source>
        <dbReference type="EMBL" id="KVI11025.1"/>
    </source>
</evidence>
<keyword evidence="2" id="KW-1185">Reference proteome</keyword>
<dbReference type="EMBL" id="LEKV01000949">
    <property type="protein sequence ID" value="KVI11025.1"/>
    <property type="molecule type" value="Genomic_DNA"/>
</dbReference>
<dbReference type="STRING" id="59895.A0A118K6Q1"/>
<evidence type="ECO:0008006" key="3">
    <source>
        <dbReference type="Google" id="ProtNLM"/>
    </source>
</evidence>